<organism evidence="1 2">
    <name type="scientific">Peribacillus simplex</name>
    <dbReference type="NCBI Taxonomy" id="1478"/>
    <lineage>
        <taxon>Bacteria</taxon>
        <taxon>Bacillati</taxon>
        <taxon>Bacillota</taxon>
        <taxon>Bacilli</taxon>
        <taxon>Bacillales</taxon>
        <taxon>Bacillaceae</taxon>
        <taxon>Peribacillus</taxon>
    </lineage>
</organism>
<dbReference type="Proteomes" id="UP000317770">
    <property type="component" value="Unassembled WGS sequence"/>
</dbReference>
<dbReference type="AlphaFoldDB" id="A0A8B5XQ92"/>
<accession>A0A8B5XQ92</accession>
<reference evidence="1 2" key="1">
    <citation type="submission" date="2019-07" db="EMBL/GenBank/DDBJ databases">
        <title>Genome assembly of Bacillus simplex strain GGC-P6A.</title>
        <authorList>
            <person name="Jennings M.E."/>
            <person name="Barton H.A."/>
        </authorList>
    </citation>
    <scope>NUCLEOTIDE SEQUENCE [LARGE SCALE GENOMIC DNA]</scope>
    <source>
        <strain evidence="1 2">GGC-P6A</strain>
    </source>
</reference>
<gene>
    <name evidence="1" type="ORF">FQP34_27115</name>
</gene>
<evidence type="ECO:0000313" key="1">
    <source>
        <dbReference type="EMBL" id="TVX75742.1"/>
    </source>
</evidence>
<dbReference type="EMBL" id="VNKI01000024">
    <property type="protein sequence ID" value="TVX75742.1"/>
    <property type="molecule type" value="Genomic_DNA"/>
</dbReference>
<comment type="caution">
    <text evidence="1">The sequence shown here is derived from an EMBL/GenBank/DDBJ whole genome shotgun (WGS) entry which is preliminary data.</text>
</comment>
<evidence type="ECO:0000313" key="2">
    <source>
        <dbReference type="Proteomes" id="UP000317770"/>
    </source>
</evidence>
<name>A0A8B5XQ92_9BACI</name>
<proteinExistence type="predicted"/>
<protein>
    <submittedName>
        <fullName evidence="1">Uncharacterized protein</fullName>
    </submittedName>
</protein>
<sequence length="74" mass="8581">MVGLQWPLQNESLEEKEMIIKTDRKEIDQAIKGLRLFTEAPKAIANYKAEIANIEVEEEFLREELVKFRKGTCG</sequence>
<dbReference type="RefSeq" id="WP_144481155.1">
    <property type="nucleotide sequence ID" value="NZ_JBNNSJ010000008.1"/>
</dbReference>